<name>A0A2M7RNN5_9BACT</name>
<dbReference type="InterPro" id="IPR032466">
    <property type="entry name" value="Metal_Hydrolase"/>
</dbReference>
<feature type="binding site" evidence="3">
    <location>
        <position position="6"/>
    </location>
    <ligand>
        <name>a divalent metal cation</name>
        <dbReference type="ChEBI" id="CHEBI:60240"/>
        <label>1</label>
    </ligand>
</feature>
<dbReference type="GO" id="GO:0046872">
    <property type="term" value="F:metal ion binding"/>
    <property type="evidence" value="ECO:0007669"/>
    <property type="project" value="UniProtKB-KW"/>
</dbReference>
<dbReference type="GO" id="GO:0005829">
    <property type="term" value="C:cytosol"/>
    <property type="evidence" value="ECO:0007669"/>
    <property type="project" value="TreeGrafter"/>
</dbReference>
<dbReference type="PANTHER" id="PTHR46124:SF2">
    <property type="entry name" value="D-AMINOACYL-TRNA DEACYLASE"/>
    <property type="match status" value="1"/>
</dbReference>
<organism evidence="4 5">
    <name type="scientific">bacterium (Candidatus Gribaldobacteria) CG_4_10_14_0_8_um_filter_33_9</name>
    <dbReference type="NCBI Taxonomy" id="2014266"/>
    <lineage>
        <taxon>Bacteria</taxon>
        <taxon>Candidatus Gribaldobacteria</taxon>
    </lineage>
</organism>
<feature type="binding site" evidence="3">
    <location>
        <position position="8"/>
    </location>
    <ligand>
        <name>a divalent metal cation</name>
        <dbReference type="ChEBI" id="CHEBI:60240"/>
        <label>1</label>
    </ligand>
</feature>
<sequence length="270" mass="31416">MLIDTHSHLNFNAYKNDSEEIIKNCLDDDVWMINVGSQYSTSCRAVRIAEKYLQGVYAAVGLHPDHLETKKEIEYKTKEEKFDYKKYRELALSEKVKAIGEIGLDYWCQPKNKIKQELFKEKQKNVLLKQLNLAQKLNLPVIFHCRKAHGDLLEILKSKFQNSNVKPKGVVHCFTGNWEVAQRYLEMGLYLGFNGIIFKLNLDKVIKKIPLERISIETDCPYLSPPAYQKQRNDPLSLKYIIQKIAEIKNLSYKKIAETTTENAKKLFNI</sequence>
<dbReference type="InterPro" id="IPR015991">
    <property type="entry name" value="TatD/YcfH-like"/>
</dbReference>
<dbReference type="PANTHER" id="PTHR46124">
    <property type="entry name" value="D-AMINOACYL-TRNA DEACYLASE"/>
    <property type="match status" value="1"/>
</dbReference>
<evidence type="ECO:0000256" key="2">
    <source>
        <dbReference type="ARBA" id="ARBA00022801"/>
    </source>
</evidence>
<dbReference type="GO" id="GO:0004536">
    <property type="term" value="F:DNA nuclease activity"/>
    <property type="evidence" value="ECO:0007669"/>
    <property type="project" value="InterPro"/>
</dbReference>
<dbReference type="InterPro" id="IPR001130">
    <property type="entry name" value="TatD-like"/>
</dbReference>
<dbReference type="PIRSF" id="PIRSF005902">
    <property type="entry name" value="DNase_TatD"/>
    <property type="match status" value="1"/>
</dbReference>
<evidence type="ECO:0000313" key="4">
    <source>
        <dbReference type="EMBL" id="PIZ00801.1"/>
    </source>
</evidence>
<dbReference type="Proteomes" id="UP000229371">
    <property type="component" value="Unassembled WGS sequence"/>
</dbReference>
<dbReference type="CDD" id="cd01310">
    <property type="entry name" value="TatD_DNAse"/>
    <property type="match status" value="1"/>
</dbReference>
<proteinExistence type="predicted"/>
<dbReference type="Gene3D" id="3.20.20.140">
    <property type="entry name" value="Metal-dependent hydrolases"/>
    <property type="match status" value="1"/>
</dbReference>
<dbReference type="FunFam" id="3.20.20.140:FF:000005">
    <property type="entry name" value="TatD family hydrolase"/>
    <property type="match status" value="1"/>
</dbReference>
<dbReference type="InterPro" id="IPR018228">
    <property type="entry name" value="DNase_TatD-rel_CS"/>
</dbReference>
<gene>
    <name evidence="4" type="ORF">COY61_01570</name>
</gene>
<reference evidence="5" key="1">
    <citation type="submission" date="2017-09" db="EMBL/GenBank/DDBJ databases">
        <title>Depth-based differentiation of microbial function through sediment-hosted aquifers and enrichment of novel symbionts in the deep terrestrial subsurface.</title>
        <authorList>
            <person name="Probst A.J."/>
            <person name="Ladd B."/>
            <person name="Jarett J.K."/>
            <person name="Geller-Mcgrath D.E."/>
            <person name="Sieber C.M.K."/>
            <person name="Emerson J.B."/>
            <person name="Anantharaman K."/>
            <person name="Thomas B.C."/>
            <person name="Malmstrom R."/>
            <person name="Stieglmeier M."/>
            <person name="Klingl A."/>
            <person name="Woyke T."/>
            <person name="Ryan C.M."/>
            <person name="Banfield J.F."/>
        </authorList>
    </citation>
    <scope>NUCLEOTIDE SEQUENCE [LARGE SCALE GENOMIC DNA]</scope>
</reference>
<keyword evidence="2 4" id="KW-0378">Hydrolase</keyword>
<evidence type="ECO:0000313" key="5">
    <source>
        <dbReference type="Proteomes" id="UP000229371"/>
    </source>
</evidence>
<dbReference type="SUPFAM" id="SSF51556">
    <property type="entry name" value="Metallo-dependent hydrolases"/>
    <property type="match status" value="1"/>
</dbReference>
<evidence type="ECO:0000256" key="1">
    <source>
        <dbReference type="ARBA" id="ARBA00022723"/>
    </source>
</evidence>
<feature type="binding site" evidence="3">
    <location>
        <position position="219"/>
    </location>
    <ligand>
        <name>a divalent metal cation</name>
        <dbReference type="ChEBI" id="CHEBI:60240"/>
        <label>1</label>
    </ligand>
</feature>
<feature type="binding site" evidence="3">
    <location>
        <position position="101"/>
    </location>
    <ligand>
        <name>a divalent metal cation</name>
        <dbReference type="ChEBI" id="CHEBI:60240"/>
        <label>1</label>
    </ligand>
</feature>
<dbReference type="PROSITE" id="PS01137">
    <property type="entry name" value="TATD_1"/>
    <property type="match status" value="1"/>
</dbReference>
<feature type="binding site" evidence="3">
    <location>
        <position position="172"/>
    </location>
    <ligand>
        <name>a divalent metal cation</name>
        <dbReference type="ChEBI" id="CHEBI:60240"/>
        <label>2</label>
    </ligand>
</feature>
<accession>A0A2M7RNN5</accession>
<feature type="binding site" evidence="3">
    <location>
        <position position="144"/>
    </location>
    <ligand>
        <name>a divalent metal cation</name>
        <dbReference type="ChEBI" id="CHEBI:60240"/>
        <label>2</label>
    </ligand>
</feature>
<evidence type="ECO:0000256" key="3">
    <source>
        <dbReference type="PIRSR" id="PIRSR005902-1"/>
    </source>
</evidence>
<dbReference type="AlphaFoldDB" id="A0A2M7RNN5"/>
<dbReference type="Pfam" id="PF01026">
    <property type="entry name" value="TatD_DNase"/>
    <property type="match status" value="1"/>
</dbReference>
<keyword evidence="1 3" id="KW-0479">Metal-binding</keyword>
<dbReference type="EMBL" id="PFMI01000041">
    <property type="protein sequence ID" value="PIZ00801.1"/>
    <property type="molecule type" value="Genomic_DNA"/>
</dbReference>
<dbReference type="NCBIfam" id="TIGR00010">
    <property type="entry name" value="YchF/TatD family DNA exonuclease"/>
    <property type="match status" value="1"/>
</dbReference>
<dbReference type="GO" id="GO:0016788">
    <property type="term" value="F:hydrolase activity, acting on ester bonds"/>
    <property type="evidence" value="ECO:0007669"/>
    <property type="project" value="InterPro"/>
</dbReference>
<protein>
    <submittedName>
        <fullName evidence="4">Hydrolase TatD</fullName>
    </submittedName>
</protein>
<comment type="caution">
    <text evidence="4">The sequence shown here is derived from an EMBL/GenBank/DDBJ whole genome shotgun (WGS) entry which is preliminary data.</text>
</comment>